<gene>
    <name evidence="1" type="ORF">CLIB1444_08S00826</name>
</gene>
<name>A0ACA9YAQ7_9ASCO</name>
<evidence type="ECO:0000313" key="2">
    <source>
        <dbReference type="Proteomes" id="UP001152531"/>
    </source>
</evidence>
<keyword evidence="2" id="KW-1185">Reference proteome</keyword>
<organism evidence="1 2">
    <name type="scientific">[Candida] jaroonii</name>
    <dbReference type="NCBI Taxonomy" id="467808"/>
    <lineage>
        <taxon>Eukaryota</taxon>
        <taxon>Fungi</taxon>
        <taxon>Dikarya</taxon>
        <taxon>Ascomycota</taxon>
        <taxon>Saccharomycotina</taxon>
        <taxon>Pichiomycetes</taxon>
        <taxon>Debaryomycetaceae</taxon>
        <taxon>Yamadazyma</taxon>
    </lineage>
</organism>
<dbReference type="EMBL" id="CALSDN010000008">
    <property type="protein sequence ID" value="CAH6722055.1"/>
    <property type="molecule type" value="Genomic_DNA"/>
</dbReference>
<comment type="caution">
    <text evidence="1">The sequence shown here is derived from an EMBL/GenBank/DDBJ whole genome shotgun (WGS) entry which is preliminary data.</text>
</comment>
<reference evidence="1" key="1">
    <citation type="submission" date="2022-06" db="EMBL/GenBank/DDBJ databases">
        <authorList>
            <person name="Legras J.-L."/>
            <person name="Devillers H."/>
            <person name="Grondin C."/>
        </authorList>
    </citation>
    <scope>NUCLEOTIDE SEQUENCE</scope>
    <source>
        <strain evidence="1">CLIB 1444</strain>
    </source>
</reference>
<proteinExistence type="predicted"/>
<protein>
    <submittedName>
        <fullName evidence="1">Sterol 3-beta-glucosyltransferase</fullName>
    </submittedName>
</protein>
<evidence type="ECO:0000313" key="1">
    <source>
        <dbReference type="EMBL" id="CAH6722055.1"/>
    </source>
</evidence>
<accession>A0ACA9YAQ7</accession>
<dbReference type="Proteomes" id="UP001152531">
    <property type="component" value="Unassembled WGS sequence"/>
</dbReference>
<sequence>MADIKDDNANETSPNGQPTSKDTDSDEYFGQVRDKPLEENSSVHAKLYQRLTCKLIPPLHQSIHNFYTDSNATIPSIENSEESEGTKHLEVDDDVANTDDIMKPQKNLLDIIASSQIYSDVFNFVNQRSRSDSKASKLSSNSRKSEPRALGYGIVDYSSDEESGHEDTEDENLAGKMFGSHDSPYDSHHESGEDQSANDSDEFQDAEDNTDSFSKDEATLTTGVMQQSETTSDLMNNLNIDDDEPINYDELTPFQQSIIKNLEFHYDGGVLMKQKFKSDFESLDNVNDDKALKVKLRIAERLQKVFKINDDDCFYSGYSTWLVRDVFLQGHIYLTRDSLLYFAFLPDKNSDKEFSSEDGEFSKHDDSNFYIQAGALTMKTKKYGEILSTVLTTRFWAILRNETLSIYSNATDLYFPNLVIDLRTCTKVEILDKYQPNVEVSTPNIKNNKPIDSPGIQSPREAMSRRNSNEDLMNEEEELTKMLAQEAEENKDSVSGGVWFKITTNKKSYKFQTDNMFSAREWVNNITKLMFQIHNSNSRNEVLIKIPFDKILKYDRRNMFSSNDSKFDDDLPSSFCVIYKGSESPLNKVYQKFNEKTKSKMGIAPEIDMLIFAFFAKSDQFYEAFTKVLKDREASDSLSTTSSQSSKNDTSSVVSPVNAASKLMSKIRRKKYPDYNEVISTLTHGGNSSNIVNQITSVNKELSDFNMLSNNVESSSKLKKISKSISSKVFTSRNKSNHSPTNMYQDLSSGSLTASSTLVTPLLDSSTNSLSSSPSTSHLVSPTESMHGESISPNNLNLPRQLSLTGLKNLNMSFETSKKKLQVAEQRYEDTLREEKKMGDVTTDSKGETVPLDIGLQLKSPLPVTPILPGPLNLTDPSDYKESDSKKENKLKYLGKSVKSLGHVSSMWNANPNHYIKLEENDPFFIEDASAREVGDKHFRSHFSLPDNSKLAASYFCHFQRALPVYGKLYVGDEMVCFRSLLPGVSTKMILPLRDVENCYKSKATKITYSCLVIVLKGRDKLVVEFSNQKSRDDCSDTILEMLHLYHGSETWEPMAHEWGINYDLELGKQRLDNDHQFGLSFKPSDETLRQASLRIESARVKLFEDRFNAAAGIQVPIVLEDSPFTKTEIRPSTSYNFVLLTIGSRGDVQPYIALAKGLMKEGHNVTIATHSEFQEWVEKHGINFKEIAGDPTELMSLMVSHGSMSVAFIKEASVKFKGWISELLATSWQACQGADILIESPSAMGGVHIAEALGIPYMRAFTMPWTRTRAYSHAFILPDQKKGGSYNYLTHVMFENVFWKGISSQVNKWRVQSLNLPKTNLFKLQQGKVPFLYNVSQAVLPPAVDFPDWVKVTGYWFLDEGGNERYKPPPELVKFIERASIDQKKIVYIGFGSIVVSDAKSLTEAVIEAVQEADVRCILNKGWSDRLSKDKNELELELPPEIYNSGAIPHDWLFPRIDAAVHHGGSGTTGATLRSGLPTIIKPFFGDQFFYASRVEEIGVGISLRKLNSKSLSKALLTATTDIKMIEKAKKVSEQICNEFGVLSAIEAIYSELEYARSLIINKQLANEKSRLSGYKSGTQTPQVPTDLDMDTESDSDLDDDLSPPDSNVLRETDFKTVSPEPLGSTFSAT</sequence>